<feature type="region of interest" description="Disordered" evidence="8">
    <location>
        <begin position="389"/>
        <end position="428"/>
    </location>
</feature>
<evidence type="ECO:0000256" key="1">
    <source>
        <dbReference type="ARBA" id="ARBA00004236"/>
    </source>
</evidence>
<evidence type="ECO:0000256" key="7">
    <source>
        <dbReference type="SAM" id="Coils"/>
    </source>
</evidence>
<comment type="subcellular location">
    <subcellularLocation>
        <location evidence="1">Cell membrane</location>
    </subcellularLocation>
</comment>
<evidence type="ECO:0000256" key="3">
    <source>
        <dbReference type="ARBA" id="ARBA00022448"/>
    </source>
</evidence>
<evidence type="ECO:0000313" key="14">
    <source>
        <dbReference type="EMBL" id="KIF83354.1"/>
    </source>
</evidence>
<dbReference type="Gene3D" id="2.40.50.100">
    <property type="match status" value="1"/>
</dbReference>
<dbReference type="SUPFAM" id="SSF111369">
    <property type="entry name" value="HlyD-like secretion proteins"/>
    <property type="match status" value="1"/>
</dbReference>
<reference evidence="14 15" key="1">
    <citation type="submission" date="2014-12" db="EMBL/GenBank/DDBJ databases">
        <title>Denitrispirillum autotrophicum gen. nov., sp. nov., Denitrifying, Facultatively Autotrophic Bacteria Isolated from Rice Paddy Soil.</title>
        <authorList>
            <person name="Ishii S."/>
            <person name="Ashida N."/>
            <person name="Ohno H."/>
            <person name="Otsuka S."/>
            <person name="Yokota A."/>
            <person name="Senoo K."/>
        </authorList>
    </citation>
    <scope>NUCLEOTIDE SEQUENCE [LARGE SCALE GENOMIC DNA]</scope>
    <source>
        <strain evidence="14 15">TSA66</strain>
    </source>
</reference>
<name>A0A0C2BTK4_9BURK</name>
<comment type="similarity">
    <text evidence="2">Belongs to the membrane fusion protein (MFP) (TC 8.A.1) family.</text>
</comment>
<keyword evidence="9" id="KW-0812">Transmembrane</keyword>
<dbReference type="Pfam" id="PF25917">
    <property type="entry name" value="BSH_RND"/>
    <property type="match status" value="1"/>
</dbReference>
<dbReference type="AlphaFoldDB" id="A0A0C2BTK4"/>
<organism evidence="14 15">
    <name type="scientific">Noviherbaspirillum autotrophicum</name>
    <dbReference type="NCBI Taxonomy" id="709839"/>
    <lineage>
        <taxon>Bacteria</taxon>
        <taxon>Pseudomonadati</taxon>
        <taxon>Pseudomonadota</taxon>
        <taxon>Betaproteobacteria</taxon>
        <taxon>Burkholderiales</taxon>
        <taxon>Oxalobacteraceae</taxon>
        <taxon>Noviherbaspirillum</taxon>
    </lineage>
</organism>
<evidence type="ECO:0000259" key="13">
    <source>
        <dbReference type="Pfam" id="PF25967"/>
    </source>
</evidence>
<dbReference type="PANTHER" id="PTHR30469:SF12">
    <property type="entry name" value="MULTIDRUG RESISTANCE PROTEIN MDTA"/>
    <property type="match status" value="1"/>
</dbReference>
<dbReference type="GO" id="GO:0015562">
    <property type="term" value="F:efflux transmembrane transporter activity"/>
    <property type="evidence" value="ECO:0007669"/>
    <property type="project" value="TreeGrafter"/>
</dbReference>
<dbReference type="InterPro" id="IPR006143">
    <property type="entry name" value="RND_pump_MFP"/>
</dbReference>
<dbReference type="Proteomes" id="UP000031572">
    <property type="component" value="Unassembled WGS sequence"/>
</dbReference>
<comment type="caution">
    <text evidence="14">The sequence shown here is derived from an EMBL/GenBank/DDBJ whole genome shotgun (WGS) entry which is preliminary data.</text>
</comment>
<feature type="coiled-coil region" evidence="7">
    <location>
        <begin position="133"/>
        <end position="160"/>
    </location>
</feature>
<dbReference type="Gene3D" id="2.40.30.170">
    <property type="match status" value="1"/>
</dbReference>
<dbReference type="InterPro" id="IPR058626">
    <property type="entry name" value="MdtA-like_b-barrel"/>
</dbReference>
<evidence type="ECO:0000256" key="4">
    <source>
        <dbReference type="ARBA" id="ARBA00022475"/>
    </source>
</evidence>
<evidence type="ECO:0000313" key="15">
    <source>
        <dbReference type="Proteomes" id="UP000031572"/>
    </source>
</evidence>
<evidence type="ECO:0000256" key="8">
    <source>
        <dbReference type="SAM" id="MobiDB-lite"/>
    </source>
</evidence>
<dbReference type="InterPro" id="IPR058624">
    <property type="entry name" value="MdtA-like_HH"/>
</dbReference>
<dbReference type="InterPro" id="IPR058627">
    <property type="entry name" value="MdtA-like_C"/>
</dbReference>
<dbReference type="InterPro" id="IPR058625">
    <property type="entry name" value="MdtA-like_BSH"/>
</dbReference>
<evidence type="ECO:0000259" key="10">
    <source>
        <dbReference type="Pfam" id="PF25876"/>
    </source>
</evidence>
<dbReference type="RefSeq" id="WP_040041981.1">
    <property type="nucleotide sequence ID" value="NZ_JWJG01000028.1"/>
</dbReference>
<keyword evidence="15" id="KW-1185">Reference proteome</keyword>
<evidence type="ECO:0000259" key="12">
    <source>
        <dbReference type="Pfam" id="PF25944"/>
    </source>
</evidence>
<proteinExistence type="inferred from homology"/>
<keyword evidence="9" id="KW-1133">Transmembrane helix</keyword>
<feature type="domain" description="Multidrug resistance protein MdtA-like alpha-helical hairpin" evidence="10">
    <location>
        <begin position="133"/>
        <end position="202"/>
    </location>
</feature>
<evidence type="ECO:0000256" key="9">
    <source>
        <dbReference type="SAM" id="Phobius"/>
    </source>
</evidence>
<evidence type="ECO:0000259" key="11">
    <source>
        <dbReference type="Pfam" id="PF25917"/>
    </source>
</evidence>
<keyword evidence="5" id="KW-0997">Cell inner membrane</keyword>
<sequence length="428" mass="45380">MKLQSETSREGMLPKGRSHKSLIGVIVALLALAALGGLAWYLTHRPADGPAGPGPGAGRRGGPPASTVGVAAAERAGLPVIVEALGTVTATANAIVRAKVSGELKQIHFHEGQMVKAGELLATIDPRQFEMALMQASGQLRRDQAQLENAKQTLARYRTLLAQDSIARQDVDVQAALVRQLEGTVMTDHAAEGTARLNLGYTRVTAPIAGRIGLRSADLGNVVGPSDANGIAAITQTEPIDVEFAVPQDRIVELRRRINEGATLPVSALDRTRTEVLDTGSFLAMDNQVDVQTGTVKAKARFANSQHVLFPSQFVNVRLLLRTVEDAIVVPVAAVRHGSSGDFVYVLNPAQHTVVLRPVTRGLLAGDKVQIASGLAAGEQVITEGADRLKDGARVNLPGERRQSGRAQDGSGQTPANERRRRREAAGQ</sequence>
<evidence type="ECO:0000256" key="2">
    <source>
        <dbReference type="ARBA" id="ARBA00009477"/>
    </source>
</evidence>
<feature type="domain" description="Multidrug resistance protein MdtA-like beta-barrel" evidence="12">
    <location>
        <begin position="239"/>
        <end position="321"/>
    </location>
</feature>
<gene>
    <name evidence="14" type="ORF">TSA66_24990</name>
</gene>
<dbReference type="GO" id="GO:1990281">
    <property type="term" value="C:efflux pump complex"/>
    <property type="evidence" value="ECO:0007669"/>
    <property type="project" value="TreeGrafter"/>
</dbReference>
<dbReference type="Pfam" id="PF25944">
    <property type="entry name" value="Beta-barrel_RND"/>
    <property type="match status" value="1"/>
</dbReference>
<keyword evidence="7" id="KW-0175">Coiled coil</keyword>
<evidence type="ECO:0000256" key="5">
    <source>
        <dbReference type="ARBA" id="ARBA00022519"/>
    </source>
</evidence>
<dbReference type="Pfam" id="PF25967">
    <property type="entry name" value="RND-MFP_C"/>
    <property type="match status" value="1"/>
</dbReference>
<dbReference type="Gene3D" id="1.10.287.470">
    <property type="entry name" value="Helix hairpin bin"/>
    <property type="match status" value="1"/>
</dbReference>
<protein>
    <submittedName>
        <fullName evidence="14">Secretion protein HlyD</fullName>
    </submittedName>
</protein>
<feature type="domain" description="Multidrug resistance protein MdtA-like C-terminal permuted SH3" evidence="13">
    <location>
        <begin position="326"/>
        <end position="388"/>
    </location>
</feature>
<dbReference type="Pfam" id="PF25876">
    <property type="entry name" value="HH_MFP_RND"/>
    <property type="match status" value="1"/>
</dbReference>
<feature type="compositionally biased region" description="Basic and acidic residues" evidence="8">
    <location>
        <begin position="389"/>
        <end position="403"/>
    </location>
</feature>
<dbReference type="PANTHER" id="PTHR30469">
    <property type="entry name" value="MULTIDRUG RESISTANCE PROTEIN MDTA"/>
    <property type="match status" value="1"/>
</dbReference>
<keyword evidence="4" id="KW-1003">Cell membrane</keyword>
<dbReference type="STRING" id="709839.TSA66_24990"/>
<accession>A0A0C2BTK4</accession>
<dbReference type="EMBL" id="JWJG01000028">
    <property type="protein sequence ID" value="KIF83354.1"/>
    <property type="molecule type" value="Genomic_DNA"/>
</dbReference>
<dbReference type="OrthoDB" id="9783047at2"/>
<keyword evidence="6 9" id="KW-0472">Membrane</keyword>
<dbReference type="Gene3D" id="2.40.420.20">
    <property type="match status" value="1"/>
</dbReference>
<feature type="compositionally biased region" description="Basic residues" evidence="8">
    <location>
        <begin position="419"/>
        <end position="428"/>
    </location>
</feature>
<feature type="domain" description="Multidrug resistance protein MdtA-like barrel-sandwich hybrid" evidence="11">
    <location>
        <begin position="94"/>
        <end position="234"/>
    </location>
</feature>
<dbReference type="NCBIfam" id="TIGR01730">
    <property type="entry name" value="RND_mfp"/>
    <property type="match status" value="1"/>
</dbReference>
<evidence type="ECO:0000256" key="6">
    <source>
        <dbReference type="ARBA" id="ARBA00023136"/>
    </source>
</evidence>
<keyword evidence="3" id="KW-0813">Transport</keyword>
<feature type="transmembrane region" description="Helical" evidence="9">
    <location>
        <begin position="21"/>
        <end position="42"/>
    </location>
</feature>